<name>A0A923PK88_9BACT</name>
<evidence type="ECO:0000313" key="3">
    <source>
        <dbReference type="Proteomes" id="UP000650081"/>
    </source>
</evidence>
<dbReference type="EMBL" id="JACSIT010000091">
    <property type="protein sequence ID" value="MBC6994221.1"/>
    <property type="molecule type" value="Genomic_DNA"/>
</dbReference>
<feature type="signal peptide" evidence="1">
    <location>
        <begin position="1"/>
        <end position="23"/>
    </location>
</feature>
<proteinExistence type="predicted"/>
<dbReference type="Proteomes" id="UP000650081">
    <property type="component" value="Unassembled WGS sequence"/>
</dbReference>
<reference evidence="2" key="1">
    <citation type="submission" date="2020-08" db="EMBL/GenBank/DDBJ databases">
        <title>Lewinella bacteria from marine environments.</title>
        <authorList>
            <person name="Zhong Y."/>
        </authorList>
    </citation>
    <scope>NUCLEOTIDE SEQUENCE</scope>
    <source>
        <strain evidence="2">KCTC 42187</strain>
    </source>
</reference>
<dbReference type="AlphaFoldDB" id="A0A923PK88"/>
<evidence type="ECO:0000313" key="2">
    <source>
        <dbReference type="EMBL" id="MBC6994221.1"/>
    </source>
</evidence>
<dbReference type="RefSeq" id="WP_187466303.1">
    <property type="nucleotide sequence ID" value="NZ_JACSIT010000091.1"/>
</dbReference>
<sequence>MRHLPSTTLLCLLALLGSLSLSAQNLDQEGDYGVDWGGYLFGIKGGPSFSNQDWSGLETEFLLAYHGAVFLESVPASGRFSLYGQLGYHLRGSRISRRRGITFGGTGVTLPADDFRFQNISLGIGAKSVVGYNRVADLYYLLGLRIDYNLDTNLDKYDQLEGSFGIGFRANYPIESYDFINRVTYGATFGGGALFPISRGASGFVEITAHPDFNFQYNQGPIPNVIDPFGAGNRTIGARAIRNFTLELSVGIRFLRKWTYVD</sequence>
<accession>A0A923PK88</accession>
<feature type="chain" id="PRO_5037548817" description="Outer membrane protein beta-barrel domain-containing protein" evidence="1">
    <location>
        <begin position="24"/>
        <end position="262"/>
    </location>
</feature>
<protein>
    <recommendedName>
        <fullName evidence="4">Outer membrane protein beta-barrel domain-containing protein</fullName>
    </recommendedName>
</protein>
<gene>
    <name evidence="2" type="ORF">H9S92_08615</name>
</gene>
<keyword evidence="3" id="KW-1185">Reference proteome</keyword>
<evidence type="ECO:0000256" key="1">
    <source>
        <dbReference type="SAM" id="SignalP"/>
    </source>
</evidence>
<comment type="caution">
    <text evidence="2">The sequence shown here is derived from an EMBL/GenBank/DDBJ whole genome shotgun (WGS) entry which is preliminary data.</text>
</comment>
<evidence type="ECO:0008006" key="4">
    <source>
        <dbReference type="Google" id="ProtNLM"/>
    </source>
</evidence>
<keyword evidence="1" id="KW-0732">Signal</keyword>
<organism evidence="2 3">
    <name type="scientific">Neolewinella lacunae</name>
    <dbReference type="NCBI Taxonomy" id="1517758"/>
    <lineage>
        <taxon>Bacteria</taxon>
        <taxon>Pseudomonadati</taxon>
        <taxon>Bacteroidota</taxon>
        <taxon>Saprospiria</taxon>
        <taxon>Saprospirales</taxon>
        <taxon>Lewinellaceae</taxon>
        <taxon>Neolewinella</taxon>
    </lineage>
</organism>